<feature type="region of interest" description="Disordered" evidence="10">
    <location>
        <begin position="1"/>
        <end position="22"/>
    </location>
</feature>
<dbReference type="GO" id="GO:0016020">
    <property type="term" value="C:membrane"/>
    <property type="evidence" value="ECO:0007669"/>
    <property type="project" value="UniProtKB-SubCell"/>
</dbReference>
<keyword evidence="8 11" id="KW-1133">Transmembrane helix</keyword>
<feature type="transmembrane region" description="Helical" evidence="11">
    <location>
        <begin position="143"/>
        <end position="162"/>
    </location>
</feature>
<proteinExistence type="predicted"/>
<evidence type="ECO:0000256" key="10">
    <source>
        <dbReference type="SAM" id="MobiDB-lite"/>
    </source>
</evidence>
<comment type="caution">
    <text evidence="13">The sequence shown here is derived from an EMBL/GenBank/DDBJ whole genome shotgun (WGS) entry which is preliminary data.</text>
</comment>
<evidence type="ECO:0000256" key="4">
    <source>
        <dbReference type="ARBA" id="ARBA00022741"/>
    </source>
</evidence>
<dbReference type="SUPFAM" id="SSF81653">
    <property type="entry name" value="Calcium ATPase, transduction domain A"/>
    <property type="match status" value="1"/>
</dbReference>
<evidence type="ECO:0000259" key="12">
    <source>
        <dbReference type="SMART" id="SM00831"/>
    </source>
</evidence>
<keyword evidence="9 11" id="KW-0472">Membrane</keyword>
<evidence type="ECO:0000256" key="6">
    <source>
        <dbReference type="ARBA" id="ARBA00022840"/>
    </source>
</evidence>
<dbReference type="PANTHER" id="PTHR24093">
    <property type="entry name" value="CATION TRANSPORTING ATPASE"/>
    <property type="match status" value="1"/>
</dbReference>
<reference evidence="13 14" key="1">
    <citation type="submission" date="2024-11" db="EMBL/GenBank/DDBJ databases">
        <title>A near-complete genome assembly of Cinchona calisaya.</title>
        <authorList>
            <person name="Lian D.C."/>
            <person name="Zhao X.W."/>
            <person name="Wei L."/>
        </authorList>
    </citation>
    <scope>NUCLEOTIDE SEQUENCE [LARGE SCALE GENOMIC DNA]</scope>
    <source>
        <tissue evidence="13">Nenye</tissue>
    </source>
</reference>
<keyword evidence="6" id="KW-0067">ATP-binding</keyword>
<dbReference type="GO" id="GO:0005524">
    <property type="term" value="F:ATP binding"/>
    <property type="evidence" value="ECO:0007669"/>
    <property type="project" value="UniProtKB-KW"/>
</dbReference>
<evidence type="ECO:0000256" key="2">
    <source>
        <dbReference type="ARBA" id="ARBA00022692"/>
    </source>
</evidence>
<dbReference type="InterPro" id="IPR036412">
    <property type="entry name" value="HAD-like_sf"/>
</dbReference>
<dbReference type="InterPro" id="IPR023214">
    <property type="entry name" value="HAD_sf"/>
</dbReference>
<dbReference type="InterPro" id="IPR059000">
    <property type="entry name" value="ATPase_P-type_domA"/>
</dbReference>
<evidence type="ECO:0000313" key="13">
    <source>
        <dbReference type="EMBL" id="KAL3505997.1"/>
    </source>
</evidence>
<dbReference type="InterPro" id="IPR023298">
    <property type="entry name" value="ATPase_P-typ_TM_dom_sf"/>
</dbReference>
<dbReference type="SMART" id="SM00831">
    <property type="entry name" value="Cation_ATPase_N"/>
    <property type="match status" value="1"/>
</dbReference>
<evidence type="ECO:0000256" key="3">
    <source>
        <dbReference type="ARBA" id="ARBA00022723"/>
    </source>
</evidence>
<dbReference type="InterPro" id="IPR006068">
    <property type="entry name" value="ATPase_P-typ_cation-transptr_C"/>
</dbReference>
<dbReference type="Pfam" id="PF00690">
    <property type="entry name" value="Cation_ATPase_N"/>
    <property type="match status" value="1"/>
</dbReference>
<dbReference type="InterPro" id="IPR001757">
    <property type="entry name" value="P_typ_ATPase"/>
</dbReference>
<dbReference type="PANTHER" id="PTHR24093:SF518">
    <property type="entry name" value="CALCIUM-TRANSPORTING ATPASE"/>
    <property type="match status" value="1"/>
</dbReference>
<feature type="transmembrane region" description="Helical" evidence="11">
    <location>
        <begin position="326"/>
        <end position="356"/>
    </location>
</feature>
<feature type="transmembrane region" description="Helical" evidence="11">
    <location>
        <begin position="174"/>
        <end position="193"/>
    </location>
</feature>
<gene>
    <name evidence="13" type="ORF">ACH5RR_031379</name>
</gene>
<dbReference type="Pfam" id="PF00689">
    <property type="entry name" value="Cation_ATPase_C"/>
    <property type="match status" value="1"/>
</dbReference>
<dbReference type="Gene3D" id="3.40.50.1000">
    <property type="entry name" value="HAD superfamily/HAD-like"/>
    <property type="match status" value="2"/>
</dbReference>
<keyword evidence="14" id="KW-1185">Reference proteome</keyword>
<comment type="subcellular location">
    <subcellularLocation>
        <location evidence="1">Membrane</location>
        <topology evidence="1">Multi-pass membrane protein</topology>
    </subcellularLocation>
</comment>
<keyword evidence="4" id="KW-0547">Nucleotide-binding</keyword>
<evidence type="ECO:0000256" key="7">
    <source>
        <dbReference type="ARBA" id="ARBA00022842"/>
    </source>
</evidence>
<name>A0ABD2YJH5_9GENT</name>
<evidence type="ECO:0000256" key="8">
    <source>
        <dbReference type="ARBA" id="ARBA00022989"/>
    </source>
</evidence>
<dbReference type="SUPFAM" id="SSF81660">
    <property type="entry name" value="Metal cation-transporting ATPase, ATP-binding domain N"/>
    <property type="match status" value="1"/>
</dbReference>
<dbReference type="Gene3D" id="2.70.150.10">
    <property type="entry name" value="Calcium-transporting ATPase, cytoplasmic transduction domain A"/>
    <property type="match status" value="1"/>
</dbReference>
<keyword evidence="2 11" id="KW-0812">Transmembrane</keyword>
<dbReference type="AlphaFoldDB" id="A0ABD2YJH5"/>
<sequence>MSDTSRASFELPKLPTDAAQGGESTLVQMRWRSACTKLRSIRAFSQAAKNQTDHELLTPILSPSPPDHIVLDVIPECPRELAGLKDIDQLYKLGGVEGVTLLLKTSAENGIQDDDIDRRRQEYGSNRIQKPAPKTLHVLLENLWDPIIFILLVCAVLSLGFGTKLHGLRGLSDGGSIFLAVFIVIIVNTLSNIRIRRQFYRVSEASDNFSVSVIRNRQSTCILVFEVVVGDVICLKAGDQVPADGLYVEGNSLRVDESNLIAGMESVEVDESNNPFLRSGTKVGLSVASLVLVVLLIRYFTGNMHDDNGKSDFTEGKTRIHQVWKALIGILATPVAIAATSVPEGLLLAVMITIAYSTKKMASQQAQVRNLSAFEAIGSVTVICTDERGKLTLDHLKVSEFCFGTVKHTEGTCIPANVLELLFEGIVLRNNEVSPGNSIELTESQIHSAIHDWVFRDMSTSVEQVRANCTVHSPEIFNFDKTQSIIWIKKRDNNNIHVHQKGEPEELLTMCSHYYDEDGLIKGMPENAKENWEQIFQEMKSRGLRCIAFAHKDVPEEYGDETGNFNPNLKEENFTFLGYVGLKYQCRPEVDKAVKECLQAGTNVKLVTRNDLITARAIAIECGIVEQNQHMTTGEIVDMQCLQNNAKNEIFENCDKIRVMARASTLDKIRMVQGLEQIDHVVAFTGHSIGDAAVLSKASVGLSLGIQGNSDIIILDDNFDSVTRVLRWGRSMYHKIQIYAQFQLTVSISSLVIDFVTAVSASEPPNINVVAAISAGQVPYAAFQVLWVKLIVGTLAALAITIEEPADELRQLPQISKGQPVITSIMWKNIVGQALYPIVAILTIQFKGIDCGNVKGVCRYGETNLGAMDYMHWNCNSSLANCVDC</sequence>
<feature type="transmembrane region" description="Helical" evidence="11">
    <location>
        <begin position="738"/>
        <end position="761"/>
    </location>
</feature>
<evidence type="ECO:0000256" key="5">
    <source>
        <dbReference type="ARBA" id="ARBA00022837"/>
    </source>
</evidence>
<feature type="domain" description="Cation-transporting P-type ATPase N-terminal" evidence="12">
    <location>
        <begin position="89"/>
        <end position="163"/>
    </location>
</feature>
<evidence type="ECO:0000313" key="14">
    <source>
        <dbReference type="Proteomes" id="UP001630127"/>
    </source>
</evidence>
<organism evidence="13 14">
    <name type="scientific">Cinchona calisaya</name>
    <dbReference type="NCBI Taxonomy" id="153742"/>
    <lineage>
        <taxon>Eukaryota</taxon>
        <taxon>Viridiplantae</taxon>
        <taxon>Streptophyta</taxon>
        <taxon>Embryophyta</taxon>
        <taxon>Tracheophyta</taxon>
        <taxon>Spermatophyta</taxon>
        <taxon>Magnoliopsida</taxon>
        <taxon>eudicotyledons</taxon>
        <taxon>Gunneridae</taxon>
        <taxon>Pentapetalae</taxon>
        <taxon>asterids</taxon>
        <taxon>lamiids</taxon>
        <taxon>Gentianales</taxon>
        <taxon>Rubiaceae</taxon>
        <taxon>Cinchonoideae</taxon>
        <taxon>Cinchoneae</taxon>
        <taxon>Cinchona</taxon>
    </lineage>
</organism>
<dbReference type="Proteomes" id="UP001630127">
    <property type="component" value="Unassembled WGS sequence"/>
</dbReference>
<dbReference type="InterPro" id="IPR023299">
    <property type="entry name" value="ATPase_P-typ_cyto_dom_N"/>
</dbReference>
<dbReference type="GO" id="GO:0046872">
    <property type="term" value="F:metal ion binding"/>
    <property type="evidence" value="ECO:0007669"/>
    <property type="project" value="UniProtKB-KW"/>
</dbReference>
<dbReference type="SUPFAM" id="SSF81665">
    <property type="entry name" value="Calcium ATPase, transmembrane domain M"/>
    <property type="match status" value="1"/>
</dbReference>
<keyword evidence="7" id="KW-0460">Magnesium</keyword>
<dbReference type="PRINTS" id="PR00119">
    <property type="entry name" value="CATATPASE"/>
</dbReference>
<evidence type="ECO:0000256" key="1">
    <source>
        <dbReference type="ARBA" id="ARBA00004141"/>
    </source>
</evidence>
<accession>A0ABD2YJH5</accession>
<dbReference type="NCBIfam" id="TIGR01494">
    <property type="entry name" value="ATPase_P-type"/>
    <property type="match status" value="1"/>
</dbReference>
<dbReference type="Pfam" id="PF13246">
    <property type="entry name" value="Cation_ATPase"/>
    <property type="match status" value="1"/>
</dbReference>
<dbReference type="Gene3D" id="1.20.1110.10">
    <property type="entry name" value="Calcium-transporting ATPase, transmembrane domain"/>
    <property type="match status" value="3"/>
</dbReference>
<evidence type="ECO:0000256" key="9">
    <source>
        <dbReference type="ARBA" id="ARBA00023136"/>
    </source>
</evidence>
<keyword evidence="3" id="KW-0479">Metal-binding</keyword>
<dbReference type="InterPro" id="IPR008250">
    <property type="entry name" value="ATPase_P-typ_transduc_dom_A_sf"/>
</dbReference>
<protein>
    <recommendedName>
        <fullName evidence="12">Cation-transporting P-type ATPase N-terminal domain-containing protein</fullName>
    </recommendedName>
</protein>
<dbReference type="Pfam" id="PF00122">
    <property type="entry name" value="E1-E2_ATPase"/>
    <property type="match status" value="1"/>
</dbReference>
<dbReference type="InterPro" id="IPR004014">
    <property type="entry name" value="ATPase_P-typ_cation-transptr_N"/>
</dbReference>
<evidence type="ECO:0000256" key="11">
    <source>
        <dbReference type="SAM" id="Phobius"/>
    </source>
</evidence>
<feature type="transmembrane region" description="Helical" evidence="11">
    <location>
        <begin position="781"/>
        <end position="802"/>
    </location>
</feature>
<dbReference type="Gene3D" id="3.40.1110.10">
    <property type="entry name" value="Calcium-transporting ATPase, cytoplasmic domain N"/>
    <property type="match status" value="2"/>
</dbReference>
<dbReference type="EMBL" id="JBJUIK010000013">
    <property type="protein sequence ID" value="KAL3505997.1"/>
    <property type="molecule type" value="Genomic_DNA"/>
</dbReference>
<keyword evidence="5" id="KW-0106">Calcium</keyword>
<dbReference type="SUPFAM" id="SSF56784">
    <property type="entry name" value="HAD-like"/>
    <property type="match status" value="1"/>
</dbReference>
<feature type="transmembrane region" description="Helical" evidence="11">
    <location>
        <begin position="283"/>
        <end position="301"/>
    </location>
</feature>